<dbReference type="InterPro" id="IPR035979">
    <property type="entry name" value="RBD_domain_sf"/>
</dbReference>
<dbReference type="Pfam" id="PF02204">
    <property type="entry name" value="VPS9"/>
    <property type="match status" value="1"/>
</dbReference>
<keyword evidence="5" id="KW-1185">Reference proteome</keyword>
<feature type="compositionally biased region" description="Basic and acidic residues" evidence="1">
    <location>
        <begin position="1170"/>
        <end position="1200"/>
    </location>
</feature>
<comment type="caution">
    <text evidence="4">The sequence shown here is derived from an EMBL/GenBank/DDBJ whole genome shotgun (WGS) entry which is preliminary data.</text>
</comment>
<feature type="region of interest" description="Disordered" evidence="1">
    <location>
        <begin position="1120"/>
        <end position="1332"/>
    </location>
</feature>
<feature type="region of interest" description="Disordered" evidence="1">
    <location>
        <begin position="46"/>
        <end position="118"/>
    </location>
</feature>
<evidence type="ECO:0000259" key="2">
    <source>
        <dbReference type="PROSITE" id="PS50800"/>
    </source>
</evidence>
<dbReference type="PROSITE" id="PS51205">
    <property type="entry name" value="VPS9"/>
    <property type="match status" value="1"/>
</dbReference>
<feature type="region of interest" description="Disordered" evidence="1">
    <location>
        <begin position="1347"/>
        <end position="1432"/>
    </location>
</feature>
<dbReference type="EMBL" id="CASHTH010003920">
    <property type="protein sequence ID" value="CAI8051328.1"/>
    <property type="molecule type" value="Genomic_DNA"/>
</dbReference>
<gene>
    <name evidence="4" type="ORF">GBAR_LOCUS28110</name>
</gene>
<dbReference type="SUPFAM" id="SSF109993">
    <property type="entry name" value="VPS9 domain"/>
    <property type="match status" value="1"/>
</dbReference>
<feature type="compositionally biased region" description="Acidic residues" evidence="1">
    <location>
        <begin position="361"/>
        <end position="371"/>
    </location>
</feature>
<proteinExistence type="predicted"/>
<feature type="region of interest" description="Disordered" evidence="1">
    <location>
        <begin position="264"/>
        <end position="713"/>
    </location>
</feature>
<feature type="compositionally biased region" description="Low complexity" evidence="1">
    <location>
        <begin position="861"/>
        <end position="876"/>
    </location>
</feature>
<dbReference type="InterPro" id="IPR003034">
    <property type="entry name" value="SAP_dom"/>
</dbReference>
<dbReference type="Gene3D" id="3.30.70.330">
    <property type="match status" value="1"/>
</dbReference>
<feature type="compositionally biased region" description="Low complexity" evidence="1">
    <location>
        <begin position="1017"/>
        <end position="1027"/>
    </location>
</feature>
<feature type="region of interest" description="Disordered" evidence="1">
    <location>
        <begin position="1843"/>
        <end position="1900"/>
    </location>
</feature>
<feature type="region of interest" description="Disordered" evidence="1">
    <location>
        <begin position="1664"/>
        <end position="1685"/>
    </location>
</feature>
<feature type="compositionally biased region" description="Basic and acidic residues" evidence="1">
    <location>
        <begin position="1347"/>
        <end position="1361"/>
    </location>
</feature>
<feature type="compositionally biased region" description="Polar residues" evidence="1">
    <location>
        <begin position="896"/>
        <end position="908"/>
    </location>
</feature>
<dbReference type="GO" id="GO:0061574">
    <property type="term" value="C:ASAP complex"/>
    <property type="evidence" value="ECO:0007669"/>
    <property type="project" value="TreeGrafter"/>
</dbReference>
<feature type="compositionally biased region" description="Gly residues" evidence="1">
    <location>
        <begin position="1148"/>
        <end position="1157"/>
    </location>
</feature>
<feature type="compositionally biased region" description="Basic and acidic residues" evidence="1">
    <location>
        <begin position="557"/>
        <end position="566"/>
    </location>
</feature>
<protein>
    <submittedName>
        <fullName evidence="4">VPS9 domain-containing protein 1</fullName>
    </submittedName>
</protein>
<feature type="domain" description="SAP" evidence="2">
    <location>
        <begin position="35"/>
        <end position="69"/>
    </location>
</feature>
<dbReference type="InterPro" id="IPR003123">
    <property type="entry name" value="VPS9"/>
</dbReference>
<dbReference type="GO" id="GO:0003723">
    <property type="term" value="F:RNA binding"/>
    <property type="evidence" value="ECO:0007669"/>
    <property type="project" value="TreeGrafter"/>
</dbReference>
<feature type="compositionally biased region" description="Acidic residues" evidence="1">
    <location>
        <begin position="1134"/>
        <end position="1145"/>
    </location>
</feature>
<feature type="compositionally biased region" description="Acidic residues" evidence="1">
    <location>
        <begin position="69"/>
        <end position="83"/>
    </location>
</feature>
<feature type="compositionally biased region" description="Basic and acidic residues" evidence="1">
    <location>
        <begin position="1001"/>
        <end position="1014"/>
    </location>
</feature>
<dbReference type="GO" id="GO:0071011">
    <property type="term" value="C:precatalytic spliceosome"/>
    <property type="evidence" value="ECO:0007669"/>
    <property type="project" value="TreeGrafter"/>
</dbReference>
<dbReference type="Pfam" id="PF16294">
    <property type="entry name" value="RSB_motif"/>
    <property type="match status" value="1"/>
</dbReference>
<feature type="compositionally biased region" description="Low complexity" evidence="1">
    <location>
        <begin position="785"/>
        <end position="812"/>
    </location>
</feature>
<feature type="compositionally biased region" description="Low complexity" evidence="1">
    <location>
        <begin position="187"/>
        <end position="196"/>
    </location>
</feature>
<dbReference type="SMART" id="SM00513">
    <property type="entry name" value="SAP"/>
    <property type="match status" value="1"/>
</dbReference>
<feature type="compositionally biased region" description="Basic and acidic residues" evidence="1">
    <location>
        <begin position="486"/>
        <end position="497"/>
    </location>
</feature>
<feature type="region of interest" description="Disordered" evidence="1">
    <location>
        <begin position="1494"/>
        <end position="1513"/>
    </location>
</feature>
<dbReference type="Gene3D" id="1.20.1050.80">
    <property type="entry name" value="VPS9 domain"/>
    <property type="match status" value="1"/>
</dbReference>
<feature type="compositionally biased region" description="Acidic residues" evidence="1">
    <location>
        <begin position="464"/>
        <end position="477"/>
    </location>
</feature>
<feature type="compositionally biased region" description="Gly residues" evidence="1">
    <location>
        <begin position="272"/>
        <end position="281"/>
    </location>
</feature>
<feature type="region of interest" description="Disordered" evidence="1">
    <location>
        <begin position="176"/>
        <end position="215"/>
    </location>
</feature>
<dbReference type="InterPro" id="IPR034257">
    <property type="entry name" value="Acinus_RRM"/>
</dbReference>
<feature type="region of interest" description="Disordered" evidence="1">
    <location>
        <begin position="729"/>
        <end position="988"/>
    </location>
</feature>
<dbReference type="SUPFAM" id="SSF54928">
    <property type="entry name" value="RNA-binding domain, RBD"/>
    <property type="match status" value="1"/>
</dbReference>
<feature type="domain" description="VPS9" evidence="3">
    <location>
        <begin position="1972"/>
        <end position="2108"/>
    </location>
</feature>
<accession>A0AA35TN73</accession>
<dbReference type="PANTHER" id="PTHR46589">
    <property type="entry name" value="APOPTOTIC CHROMATIN CONDENSATION INDUCER IN THE NUCLEUS"/>
    <property type="match status" value="1"/>
</dbReference>
<feature type="region of interest" description="Disordered" evidence="1">
    <location>
        <begin position="1800"/>
        <end position="1825"/>
    </location>
</feature>
<feature type="compositionally biased region" description="Polar residues" evidence="1">
    <location>
        <begin position="678"/>
        <end position="705"/>
    </location>
</feature>
<reference evidence="4" key="1">
    <citation type="submission" date="2023-03" db="EMBL/GenBank/DDBJ databases">
        <authorList>
            <person name="Steffen K."/>
            <person name="Cardenas P."/>
        </authorList>
    </citation>
    <scope>NUCLEOTIDE SEQUENCE</scope>
</reference>
<feature type="compositionally biased region" description="Basic and acidic residues" evidence="1">
    <location>
        <begin position="836"/>
        <end position="852"/>
    </location>
</feature>
<feature type="compositionally biased region" description="Polar residues" evidence="1">
    <location>
        <begin position="591"/>
        <end position="609"/>
    </location>
</feature>
<feature type="region of interest" description="Disordered" evidence="1">
    <location>
        <begin position="1001"/>
        <end position="1030"/>
    </location>
</feature>
<name>A0AA35TN73_GEOBA</name>
<feature type="region of interest" description="Disordered" evidence="1">
    <location>
        <begin position="1725"/>
        <end position="1750"/>
    </location>
</feature>
<dbReference type="Gene3D" id="1.10.720.30">
    <property type="entry name" value="SAP domain"/>
    <property type="match status" value="1"/>
</dbReference>
<dbReference type="InterPro" id="IPR036361">
    <property type="entry name" value="SAP_dom_sf"/>
</dbReference>
<evidence type="ECO:0000259" key="3">
    <source>
        <dbReference type="PROSITE" id="PS51205"/>
    </source>
</evidence>
<dbReference type="InterPro" id="IPR037191">
    <property type="entry name" value="VPS9_dom_sf"/>
</dbReference>
<feature type="compositionally biased region" description="Basic and acidic residues" evidence="1">
    <location>
        <begin position="761"/>
        <end position="774"/>
    </location>
</feature>
<feature type="compositionally biased region" description="Acidic residues" evidence="1">
    <location>
        <begin position="926"/>
        <end position="938"/>
    </location>
</feature>
<feature type="compositionally biased region" description="Basic and acidic residues" evidence="1">
    <location>
        <begin position="372"/>
        <end position="382"/>
    </location>
</feature>
<feature type="compositionally biased region" description="Polar residues" evidence="1">
    <location>
        <begin position="618"/>
        <end position="641"/>
    </location>
</feature>
<feature type="compositionally biased region" description="Polar residues" evidence="1">
    <location>
        <begin position="512"/>
        <end position="522"/>
    </location>
</feature>
<feature type="compositionally biased region" description="Basic and acidic residues" evidence="1">
    <location>
        <begin position="953"/>
        <end position="988"/>
    </location>
</feature>
<dbReference type="SUPFAM" id="SSF68906">
    <property type="entry name" value="SAP domain"/>
    <property type="match status" value="1"/>
</dbReference>
<evidence type="ECO:0000313" key="5">
    <source>
        <dbReference type="Proteomes" id="UP001174909"/>
    </source>
</evidence>
<feature type="region of interest" description="Disordered" evidence="1">
    <location>
        <begin position="135"/>
        <end position="163"/>
    </location>
</feature>
<feature type="compositionally biased region" description="Pro residues" evidence="1">
    <location>
        <begin position="1396"/>
        <end position="1407"/>
    </location>
</feature>
<dbReference type="InterPro" id="IPR052793">
    <property type="entry name" value="EJC-associated_protein"/>
</dbReference>
<feature type="region of interest" description="Disordered" evidence="1">
    <location>
        <begin position="1564"/>
        <end position="1586"/>
    </location>
</feature>
<evidence type="ECO:0000313" key="4">
    <source>
        <dbReference type="EMBL" id="CAI8051328.1"/>
    </source>
</evidence>
<organism evidence="4 5">
    <name type="scientific">Geodia barretti</name>
    <name type="common">Barrett's horny sponge</name>
    <dbReference type="NCBI Taxonomy" id="519541"/>
    <lineage>
        <taxon>Eukaryota</taxon>
        <taxon>Metazoa</taxon>
        <taxon>Porifera</taxon>
        <taxon>Demospongiae</taxon>
        <taxon>Heteroscleromorpha</taxon>
        <taxon>Tetractinellida</taxon>
        <taxon>Astrophorina</taxon>
        <taxon>Geodiidae</taxon>
        <taxon>Geodia</taxon>
    </lineage>
</organism>
<feature type="compositionally biased region" description="Basic and acidic residues" evidence="1">
    <location>
        <begin position="643"/>
        <end position="657"/>
    </location>
</feature>
<evidence type="ECO:0000256" key="1">
    <source>
        <dbReference type="SAM" id="MobiDB-lite"/>
    </source>
</evidence>
<dbReference type="InterPro" id="IPR012677">
    <property type="entry name" value="Nucleotide-bd_a/b_plait_sf"/>
</dbReference>
<feature type="compositionally biased region" description="Low complexity" evidence="1">
    <location>
        <begin position="1413"/>
        <end position="1425"/>
    </location>
</feature>
<feature type="compositionally biased region" description="Basic and acidic residues" evidence="1">
    <location>
        <begin position="1262"/>
        <end position="1317"/>
    </location>
</feature>
<feature type="compositionally biased region" description="Gly residues" evidence="1">
    <location>
        <begin position="1807"/>
        <end position="1825"/>
    </location>
</feature>
<dbReference type="PANTHER" id="PTHR46589:SF1">
    <property type="entry name" value="APOPTOTIC CHROMATIN CONDENSATION INDUCER IN THE NUCLEUS"/>
    <property type="match status" value="1"/>
</dbReference>
<sequence>MPASRENHMTIYRLELCFSTRCAEAEREMASKAYVASMTVTELKQELKQRGLSTRGSKKSLRDRLERAFDEEELNDSSSESDSEGNPGPLEAGFNFSVPAESFLPPDQIREDSPVMSPEQDKMIISVELSNKETLEVYSPNPPPVSTVEDKGGGGGGPLVVAVSVPNDDGLVAERGTQRSENHNSIPAVSPAVASSRENVDMSGEEKEAPPAVVTDCSEINDVSETQPSAVEHCSNAVSTDAKQVLEPTLTTASETAENARVEALDKEVGGEGEGGECGGGDIREENEGVRGVGPQVEEGEGREGAENESGQPSVAREEVAEDMDIDSSEPVQSAAVGETKMTVQVESKLSAIGEKRESQSVEEVEEESTSDEPKTIKGGEEERGDVDEWVIIERPPPVEEDKNSGGGGGEASKPPVDECVPTEGEQEVSGKSLQMEEAEESEGTTAEPVGIGEKETDAVEQGMEVEEEKEEVEGEEIAGGQQMEQEERLPPGEDKVQGSSTTADVPESVPTEDQGQQPTTRITEDSLRTTTTVERETTAGEEKEESVRQTAPEEQAGDRVQHEEQAETVEQAEEKMQQESQAEAGDERAQPQNQPGAVELSPQSQVQSELAEETMPQEEQTGPTEGSAQPQEQGGTTQESVQDEKQAETGPTEERVVSGQTTTQEERGGVQEEISLTEPTTVKITPHSPTKQLNDTTSDMSPPQTAAEEVSEGVSMEVAVLVHAEEDDLSVFSTEAAEAQKIASSRQKERGSGGSSSGGKARERARDKDRDKSSSSSAKHRHTSGSSAAGLPHPPSSSSLSVGLVGESAGSDPSRGSEAGKADTAAASKSSPAVEAKRAEGDRAEDQAEHPSKKRRRISAHASSSSSSLGAEPASIQWGGGGGGGERKRRWGSGKQRSGSSTTNISSDILKDIIPSELEVGEGVMVEEEGEGGEEGGGEMIDLTSGPDNLEGTDKKDEHQLEWEEKVRQREAKQREAERARQELETRQRIAARVRARLEQADAGEKDLEKESVNQRSPSPARSPPSNILHVKNLTRPFTLTQLRQLLAADGPLLKDGFWTNGVKSHCIAVYGSKDVATTSRQRLHGLKWPFTNPKLLSVDFLSPEEVKKISEGDLVVMTAPPAPEVSGKGGEEGEVGGEEEEEERGGGGGDVGETGEGVREEGEEEGEQEKPEKRRRESSGQEKSEEDRENEIKSKNAGEESSGPRGDVSNSDPVPPAAPLHQEKAPSQATKLLDDLFRKTKATPSIYWLPLSEAEVQVRQQEREAKEAEREKRRQERQRAYEEERKKEREREKEREEMAKKERERRILEERERRARERVRRRGSLPREKTLSLFKMASKCLERAEEMYDSAREEGRGLEEPVGVAPPSLPVQAIRPSHRSYTFPTLPGGTAPSLPTPSLPVPPSTVPQAQSVPSGPSLSPSTPTNRPFHSVGTSYMREARLRNQYMMEQYKAHLRSQMQPRSQEMGLGMLRRLEENISVAKIREQNLARKARERQMRLQQQSDTRAGSRKAQVMRLSQLSVEELREQVASFEHGKHFPILSALKQRLSERHERLENLRNRLTAHPPSASNSSHSPPSSSASPTVSTATEVYNFVNDILSNPDHPLSRLLGEYQLEIFTLLKPLHSARQKAGDDMPRMVITEKPTPSPTGCDLGKMKMRTMSSPLPTPSQPTPTEFTSSHPPLPTPPPTLTLQTEDGMNRLDLLYLNSDSENEDELFTLSTSSSLVVGPTDLPPGGQNEVSGDARGQDEGEDKLSMLRAELESCVSGKNEEGGVEGGGGECEDGGRCVTQLLHLVGMEEKGEEGGGECGYGGSFGGTEEGEDGGGGWCVDGGRLTQLHVLREEEEEEEGETAAKDQPDGPNLAREGSSNDQRLQRDVPDGGMFSRPPPPPQEPEEEEEVVFSSLVPLSCRCYYGREEEMKSLKSTAEPVLEQAVALVHSSLEMLETLFTTCYPTLYQSPQTEETQLVLESLFFPALLPPLLAAYRSRNYAEEVATARNMCRHSSPPYHEAITELCRVPDLHSPSAKLTCLVTTSRTLVQCIDQYYETQGQPKGAVDYGVGVDDILPIMSYVIIRAALPQLVSETALMEEFIQEGYVKGEEGFVSRRS</sequence>
<feature type="compositionally biased region" description="Basic and acidic residues" evidence="1">
    <location>
        <begin position="198"/>
        <end position="209"/>
    </location>
</feature>
<dbReference type="Pfam" id="PF02037">
    <property type="entry name" value="SAP"/>
    <property type="match status" value="1"/>
</dbReference>
<dbReference type="PROSITE" id="PS50800">
    <property type="entry name" value="SAP"/>
    <property type="match status" value="1"/>
</dbReference>
<dbReference type="GO" id="GO:0008380">
    <property type="term" value="P:RNA splicing"/>
    <property type="evidence" value="ECO:0007669"/>
    <property type="project" value="TreeGrafter"/>
</dbReference>
<dbReference type="InterPro" id="IPR032552">
    <property type="entry name" value="RSB_motif"/>
</dbReference>
<dbReference type="Proteomes" id="UP001174909">
    <property type="component" value="Unassembled WGS sequence"/>
</dbReference>
<feature type="compositionally biased region" description="Basic and acidic residues" evidence="1">
    <location>
        <begin position="523"/>
        <end position="548"/>
    </location>
</feature>
<dbReference type="CDD" id="cd12432">
    <property type="entry name" value="RRM_ACINU"/>
    <property type="match status" value="1"/>
</dbReference>